<feature type="transmembrane region" description="Helical" evidence="1">
    <location>
        <begin position="69"/>
        <end position="86"/>
    </location>
</feature>
<keyword evidence="1" id="KW-1133">Transmembrane helix</keyword>
<dbReference type="EMBL" id="FNPE01000002">
    <property type="protein sequence ID" value="SDY11694.1"/>
    <property type="molecule type" value="Genomic_DNA"/>
</dbReference>
<keyword evidence="1" id="KW-0472">Membrane</keyword>
<accession>A0A1H3HA84</accession>
<gene>
    <name evidence="2" type="ORF">SAMN05421547_102530</name>
</gene>
<reference evidence="2 3" key="1">
    <citation type="submission" date="2016-10" db="EMBL/GenBank/DDBJ databases">
        <authorList>
            <person name="de Groot N.N."/>
        </authorList>
    </citation>
    <scope>NUCLEOTIDE SEQUENCE [LARGE SCALE GENOMIC DNA]</scope>
    <source>
        <strain evidence="2 3">LMG 24775</strain>
    </source>
</reference>
<feature type="transmembrane region" description="Helical" evidence="1">
    <location>
        <begin position="13"/>
        <end position="33"/>
    </location>
</feature>
<feature type="transmembrane region" description="Helical" evidence="1">
    <location>
        <begin position="45"/>
        <end position="63"/>
    </location>
</feature>
<keyword evidence="1" id="KW-0812">Transmembrane</keyword>
<sequence>MGWIASTNHWLNFLAPALFLSPALMLCALLIYGKSQQSMAWWSQVAINLIVGALVLLAGLWWFGRDAKMATYAALVVVMALCQWVFSRGWR</sequence>
<proteinExistence type="predicted"/>
<protein>
    <submittedName>
        <fullName evidence="2">Uncharacterized protein</fullName>
    </submittedName>
</protein>
<evidence type="ECO:0000313" key="2">
    <source>
        <dbReference type="EMBL" id="SDY11694.1"/>
    </source>
</evidence>
<dbReference type="GeneID" id="94690522"/>
<organism evidence="2 3">
    <name type="scientific">Delftia lacustris</name>
    <dbReference type="NCBI Taxonomy" id="558537"/>
    <lineage>
        <taxon>Bacteria</taxon>
        <taxon>Pseudomonadati</taxon>
        <taxon>Pseudomonadota</taxon>
        <taxon>Betaproteobacteria</taxon>
        <taxon>Burkholderiales</taxon>
        <taxon>Comamonadaceae</taxon>
        <taxon>Delftia</taxon>
    </lineage>
</organism>
<name>A0A1H3HA84_9BURK</name>
<dbReference type="AlphaFoldDB" id="A0A1H3HA84"/>
<dbReference type="Proteomes" id="UP000183417">
    <property type="component" value="Unassembled WGS sequence"/>
</dbReference>
<dbReference type="RefSeq" id="WP_034364044.1">
    <property type="nucleotide sequence ID" value="NZ_AP025556.1"/>
</dbReference>
<evidence type="ECO:0000313" key="3">
    <source>
        <dbReference type="Proteomes" id="UP000183417"/>
    </source>
</evidence>
<evidence type="ECO:0000256" key="1">
    <source>
        <dbReference type="SAM" id="Phobius"/>
    </source>
</evidence>